<dbReference type="SUPFAM" id="SSF109604">
    <property type="entry name" value="HD-domain/PDEase-like"/>
    <property type="match status" value="1"/>
</dbReference>
<keyword evidence="1" id="KW-0175">Coiled coil</keyword>
<dbReference type="AlphaFoldDB" id="A0A1G6CM62"/>
<organism evidence="3 4">
    <name type="scientific">Eubacterium oxidoreducens</name>
    <dbReference type="NCBI Taxonomy" id="1732"/>
    <lineage>
        <taxon>Bacteria</taxon>
        <taxon>Bacillati</taxon>
        <taxon>Bacillota</taxon>
        <taxon>Clostridia</taxon>
        <taxon>Eubacteriales</taxon>
        <taxon>Eubacteriaceae</taxon>
        <taxon>Eubacterium</taxon>
    </lineage>
</organism>
<dbReference type="RefSeq" id="WP_090174699.1">
    <property type="nucleotide sequence ID" value="NZ_FMXR01000022.1"/>
</dbReference>
<name>A0A1G6CM62_EUBOX</name>
<dbReference type="Pfam" id="PF00078">
    <property type="entry name" value="RVT_1"/>
    <property type="match status" value="1"/>
</dbReference>
<dbReference type="PROSITE" id="PS50878">
    <property type="entry name" value="RT_POL"/>
    <property type="match status" value="1"/>
</dbReference>
<dbReference type="STRING" id="1732.SAMN02910417_02512"/>
<proteinExistence type="predicted"/>
<reference evidence="3 4" key="1">
    <citation type="submission" date="2016-10" db="EMBL/GenBank/DDBJ databases">
        <authorList>
            <person name="de Groot N.N."/>
        </authorList>
    </citation>
    <scope>NUCLEOTIDE SEQUENCE [LARGE SCALE GENOMIC DNA]</scope>
    <source>
        <strain evidence="3 4">DSM 3217</strain>
    </source>
</reference>
<dbReference type="OrthoDB" id="1837345at2"/>
<feature type="coiled-coil region" evidence="1">
    <location>
        <begin position="401"/>
        <end position="428"/>
    </location>
</feature>
<protein>
    <submittedName>
        <fullName evidence="3">Reverse transcriptase (RNA-dependent DNA polymerase)</fullName>
    </submittedName>
</protein>
<dbReference type="SUPFAM" id="SSF56672">
    <property type="entry name" value="DNA/RNA polymerases"/>
    <property type="match status" value="1"/>
</dbReference>
<evidence type="ECO:0000313" key="3">
    <source>
        <dbReference type="EMBL" id="SDB33963.1"/>
    </source>
</evidence>
<evidence type="ECO:0000256" key="1">
    <source>
        <dbReference type="SAM" id="Coils"/>
    </source>
</evidence>
<accession>A0A1G6CM62</accession>
<sequence>MKTMRTDNYRERLFDNRNIFLALYSVHSYIVNQELLTQDDKKEFEALRDIFDKENINQWIDRVHNRLIDLVDGDEFLQAKVYFKPKKYEDGAVFRPLHHSSLLDQITAVAMLNLLIYDFDEENKVGMSDLSRLIPHNFYGNRVAYDIEHLFIPWEIQYKKYNKIANDNYRKYHENLEYKWEVDLDLKNFFPSVNPSVLYGYIADKLPVNLSDDNRKTILKILEKLIFVEIEKLDEDDLKRYRGEEKSFSCRFAQGIPQGLPQSYFLANLLMIEIEKQYKRVFPKSEMFFYVDDSVIFTNEIRNEADLSKSIETLNKSIKTWLNKGMKQKPEGLSEELFRYVKDRESSYGIEIHEPGEKSTASNISNSRPSEIYLNCIGRETSKTSFELNTSYSDEENMVLLHKTEKLKLAVEKELDDVKKQLKSAKDDEKIGLEAYKKKLIRYRKFFKYRNYELSIRANGIDEENKTDFLETLKDVVNNKRLDLFFESFTEDIFSALLSLVLREMTNAGDKISELLDLIIQLNYLLFEGDNKKTSYLYQAFSKHFDDKKEVNTEDIKYLSLKKQVTNQMLFFQKKKDDFRRNHMEKELIEAKGKSILETKMDDDFVNMVGLVDANSSSIRRMLLNAYISGILGFEISDEYLLHKKVNRKITYAELRILEMLRSKKFKDKIFFDLLDSFLDEEFDCAVDYSIFQVLGYFRTYVSEIDRLDNLILIHKYACDIWKNGSKHLYFYTLHNQEHAVDLVQNTVKLVRAIDYIDIKKNDYYILFIACYLHDISMVTFPFLDSIQDNSYESDEIYTNFINDIRKSLDDDNLSDKSVKKLIKDYYLKVDEFYENRVRSNHAKDSAREIRSRKELSFIDAALREIVAEVSEAHGYNIADIYYKKSSAKSQNWSEKYTKILLRLADLLDMSNYRVSRVILNHNINNMGEVSRFHWLSHMVTKGYSLDVQYDLKKGINENYLSKESIVEIIQLIVYVDLPQFTKVTSPRCDEMNLIKTNGEEIVLECGSGCQGKIDCNFLCKWFSTKNNYLFTELDALRKYLKSVPDNYFDTRIEVIIKTSGKSVLNAEQFSYLKDFVDAR</sequence>
<dbReference type="Pfam" id="PF24391">
    <property type="entry name" value="HD-CE"/>
    <property type="match status" value="1"/>
</dbReference>
<evidence type="ECO:0000313" key="4">
    <source>
        <dbReference type="Proteomes" id="UP000199228"/>
    </source>
</evidence>
<dbReference type="Proteomes" id="UP000199228">
    <property type="component" value="Unassembled WGS sequence"/>
</dbReference>
<dbReference type="EMBL" id="FMXR01000022">
    <property type="protein sequence ID" value="SDB33963.1"/>
    <property type="molecule type" value="Genomic_DNA"/>
</dbReference>
<feature type="domain" description="Reverse transcriptase" evidence="2">
    <location>
        <begin position="65"/>
        <end position="352"/>
    </location>
</feature>
<keyword evidence="3" id="KW-0695">RNA-directed DNA polymerase</keyword>
<evidence type="ECO:0000259" key="2">
    <source>
        <dbReference type="PROSITE" id="PS50878"/>
    </source>
</evidence>
<keyword evidence="3" id="KW-0548">Nucleotidyltransferase</keyword>
<dbReference type="InterPro" id="IPR056471">
    <property type="entry name" value="HD-CE"/>
</dbReference>
<gene>
    <name evidence="3" type="ORF">SAMN02910417_02512</name>
</gene>
<dbReference type="InterPro" id="IPR000477">
    <property type="entry name" value="RT_dom"/>
</dbReference>
<keyword evidence="3" id="KW-0808">Transferase</keyword>
<dbReference type="InterPro" id="IPR043502">
    <property type="entry name" value="DNA/RNA_pol_sf"/>
</dbReference>
<dbReference type="GO" id="GO:0003964">
    <property type="term" value="F:RNA-directed DNA polymerase activity"/>
    <property type="evidence" value="ECO:0007669"/>
    <property type="project" value="UniProtKB-KW"/>
</dbReference>
<keyword evidence="4" id="KW-1185">Reference proteome</keyword>